<dbReference type="AlphaFoldDB" id="A0AB38MTT2"/>
<evidence type="ECO:0000313" key="2">
    <source>
        <dbReference type="Proteomes" id="UP000309601"/>
    </source>
</evidence>
<dbReference type="EMBL" id="SPRW01000028">
    <property type="protein sequence ID" value="TIC64362.1"/>
    <property type="molecule type" value="Genomic_DNA"/>
</dbReference>
<sequence length="109" mass="13042">MKDRIEFFALDIVRRSITIDNTIELINKTYKWPEENKMEIDQSEPAKSKTKITKLTNPRGCKTILHINGIYLNGHLHLDRHNNRHPSTANLYKDVWANFEREENWKYCK</sequence>
<gene>
    <name evidence="1" type="ORF">E3Q02_02636</name>
</gene>
<reference evidence="1 2" key="1">
    <citation type="submission" date="2019-03" db="EMBL/GenBank/DDBJ databases">
        <title>Sequencing 25 genomes of Wallemia mellicola.</title>
        <authorList>
            <person name="Gostincar C."/>
        </authorList>
    </citation>
    <scope>NUCLEOTIDE SEQUENCE [LARGE SCALE GENOMIC DNA]</scope>
    <source>
        <strain evidence="1 2">EXF-1274</strain>
    </source>
</reference>
<proteinExistence type="predicted"/>
<accession>A0AB38MTT2</accession>
<dbReference type="Proteomes" id="UP000309601">
    <property type="component" value="Unassembled WGS sequence"/>
</dbReference>
<comment type="caution">
    <text evidence="1">The sequence shown here is derived from an EMBL/GenBank/DDBJ whole genome shotgun (WGS) entry which is preliminary data.</text>
</comment>
<protein>
    <submittedName>
        <fullName evidence="1">Uncharacterized protein</fullName>
    </submittedName>
</protein>
<name>A0AB38MTT2_9BASI</name>
<evidence type="ECO:0000313" key="1">
    <source>
        <dbReference type="EMBL" id="TIC64362.1"/>
    </source>
</evidence>
<organism evidence="1 2">
    <name type="scientific">Wallemia mellicola</name>
    <dbReference type="NCBI Taxonomy" id="1708541"/>
    <lineage>
        <taxon>Eukaryota</taxon>
        <taxon>Fungi</taxon>
        <taxon>Dikarya</taxon>
        <taxon>Basidiomycota</taxon>
        <taxon>Wallemiomycotina</taxon>
        <taxon>Wallemiomycetes</taxon>
        <taxon>Wallemiales</taxon>
        <taxon>Wallemiaceae</taxon>
        <taxon>Wallemia</taxon>
    </lineage>
</organism>